<feature type="transmembrane region" description="Helical" evidence="6">
    <location>
        <begin position="708"/>
        <end position="726"/>
    </location>
</feature>
<dbReference type="EMBL" id="DVGK01000038">
    <property type="protein sequence ID" value="HIR12865.1"/>
    <property type="molecule type" value="Genomic_DNA"/>
</dbReference>
<evidence type="ECO:0000256" key="6">
    <source>
        <dbReference type="SAM" id="Phobius"/>
    </source>
</evidence>
<dbReference type="AlphaFoldDB" id="A0A9D1AAM1"/>
<dbReference type="Gene3D" id="1.20.1110.10">
    <property type="entry name" value="Calcium-transporting ATPase, transmembrane domain"/>
    <property type="match status" value="1"/>
</dbReference>
<dbReference type="Gene3D" id="3.40.1110.10">
    <property type="entry name" value="Calcium-transporting ATPase, cytoplasmic domain N"/>
    <property type="match status" value="1"/>
</dbReference>
<dbReference type="InterPro" id="IPR023299">
    <property type="entry name" value="ATPase_P-typ_cyto_dom_N"/>
</dbReference>
<dbReference type="SUPFAM" id="SSF81653">
    <property type="entry name" value="Calcium ATPase, transduction domain A"/>
    <property type="match status" value="1"/>
</dbReference>
<dbReference type="PRINTS" id="PR00119">
    <property type="entry name" value="CATATPASE"/>
</dbReference>
<dbReference type="SFLD" id="SFLDS00003">
    <property type="entry name" value="Haloacid_Dehalogenase"/>
    <property type="match status" value="1"/>
</dbReference>
<feature type="transmembrane region" description="Helical" evidence="6">
    <location>
        <begin position="106"/>
        <end position="126"/>
    </location>
</feature>
<comment type="caution">
    <text evidence="8">The sequence shown here is derived from an EMBL/GenBank/DDBJ whole genome shotgun (WGS) entry which is preliminary data.</text>
</comment>
<accession>A0A9D1AAM1</accession>
<feature type="transmembrane region" description="Helical" evidence="6">
    <location>
        <begin position="277"/>
        <end position="299"/>
    </location>
</feature>
<protein>
    <submittedName>
        <fullName evidence="8">Cation-translocating P-type ATPase</fullName>
    </submittedName>
</protein>
<dbReference type="SFLD" id="SFLDG00002">
    <property type="entry name" value="C1.7:_P-type_atpase_like"/>
    <property type="match status" value="1"/>
</dbReference>
<feature type="transmembrane region" description="Helical" evidence="6">
    <location>
        <begin position="802"/>
        <end position="826"/>
    </location>
</feature>
<evidence type="ECO:0000256" key="1">
    <source>
        <dbReference type="ARBA" id="ARBA00004141"/>
    </source>
</evidence>
<evidence type="ECO:0000256" key="4">
    <source>
        <dbReference type="ARBA" id="ARBA00022989"/>
    </source>
</evidence>
<evidence type="ECO:0000256" key="2">
    <source>
        <dbReference type="ARBA" id="ARBA00022692"/>
    </source>
</evidence>
<dbReference type="PRINTS" id="PR00120">
    <property type="entry name" value="HATPASE"/>
</dbReference>
<dbReference type="GO" id="GO:0005524">
    <property type="term" value="F:ATP binding"/>
    <property type="evidence" value="ECO:0007669"/>
    <property type="project" value="InterPro"/>
</dbReference>
<dbReference type="InterPro" id="IPR044492">
    <property type="entry name" value="P_typ_ATPase_HD_dom"/>
</dbReference>
<dbReference type="NCBIfam" id="TIGR01494">
    <property type="entry name" value="ATPase_P-type"/>
    <property type="match status" value="2"/>
</dbReference>
<dbReference type="SFLD" id="SFLDF00027">
    <property type="entry name" value="p-type_atpase"/>
    <property type="match status" value="1"/>
</dbReference>
<feature type="domain" description="P-type ATPase A" evidence="7">
    <location>
        <begin position="161"/>
        <end position="256"/>
    </location>
</feature>
<keyword evidence="4 6" id="KW-1133">Transmembrane helix</keyword>
<evidence type="ECO:0000313" key="9">
    <source>
        <dbReference type="Proteomes" id="UP000886757"/>
    </source>
</evidence>
<dbReference type="PANTHER" id="PTHR42861">
    <property type="entry name" value="CALCIUM-TRANSPORTING ATPASE"/>
    <property type="match status" value="1"/>
</dbReference>
<name>A0A9D1AAM1_9FIRM</name>
<gene>
    <name evidence="8" type="ORF">IAB31_02945</name>
</gene>
<dbReference type="GO" id="GO:0016887">
    <property type="term" value="F:ATP hydrolysis activity"/>
    <property type="evidence" value="ECO:0007669"/>
    <property type="project" value="InterPro"/>
</dbReference>
<keyword evidence="3" id="KW-1278">Translocase</keyword>
<dbReference type="InterPro" id="IPR018303">
    <property type="entry name" value="ATPase_P-typ_P_site"/>
</dbReference>
<dbReference type="InterPro" id="IPR036412">
    <property type="entry name" value="HAD-like_sf"/>
</dbReference>
<comment type="subcellular location">
    <subcellularLocation>
        <location evidence="1">Membrane</location>
        <topology evidence="1">Multi-pass membrane protein</topology>
    </subcellularLocation>
</comment>
<dbReference type="SUPFAM" id="SSF56784">
    <property type="entry name" value="HAD-like"/>
    <property type="match status" value="1"/>
</dbReference>
<keyword evidence="2 6" id="KW-0812">Transmembrane</keyword>
<evidence type="ECO:0000256" key="3">
    <source>
        <dbReference type="ARBA" id="ARBA00022967"/>
    </source>
</evidence>
<dbReference type="InterPro" id="IPR023298">
    <property type="entry name" value="ATPase_P-typ_TM_dom_sf"/>
</dbReference>
<dbReference type="Pfam" id="PF00702">
    <property type="entry name" value="Hydrolase"/>
    <property type="match status" value="1"/>
</dbReference>
<dbReference type="Pfam" id="PF00122">
    <property type="entry name" value="E1-E2_ATPase"/>
    <property type="match status" value="1"/>
</dbReference>
<dbReference type="CDD" id="cd02609">
    <property type="entry name" value="P-type_ATPase"/>
    <property type="match status" value="1"/>
</dbReference>
<evidence type="ECO:0000313" key="8">
    <source>
        <dbReference type="EMBL" id="HIR12865.1"/>
    </source>
</evidence>
<feature type="transmembrane region" description="Helical" evidence="6">
    <location>
        <begin position="738"/>
        <end position="761"/>
    </location>
</feature>
<dbReference type="InterPro" id="IPR059000">
    <property type="entry name" value="ATPase_P-type_domA"/>
</dbReference>
<reference evidence="8" key="2">
    <citation type="journal article" date="2021" name="PeerJ">
        <title>Extensive microbial diversity within the chicken gut microbiome revealed by metagenomics and culture.</title>
        <authorList>
            <person name="Gilroy R."/>
            <person name="Ravi A."/>
            <person name="Getino M."/>
            <person name="Pursley I."/>
            <person name="Horton D.L."/>
            <person name="Alikhan N.F."/>
            <person name="Baker D."/>
            <person name="Gharbi K."/>
            <person name="Hall N."/>
            <person name="Watson M."/>
            <person name="Adriaenssens E.M."/>
            <person name="Foster-Nyarko E."/>
            <person name="Jarju S."/>
            <person name="Secka A."/>
            <person name="Antonio M."/>
            <person name="Oren A."/>
            <person name="Chaudhuri R.R."/>
            <person name="La Ragione R."/>
            <person name="Hildebrand F."/>
            <person name="Pallen M.J."/>
        </authorList>
    </citation>
    <scope>NUCLEOTIDE SEQUENCE</scope>
    <source>
        <strain evidence="8">ChiSjej4B22-8148</strain>
    </source>
</reference>
<organism evidence="8 9">
    <name type="scientific">Candidatus Choladousia intestinavium</name>
    <dbReference type="NCBI Taxonomy" id="2840727"/>
    <lineage>
        <taxon>Bacteria</taxon>
        <taxon>Bacillati</taxon>
        <taxon>Bacillota</taxon>
        <taxon>Clostridia</taxon>
        <taxon>Lachnospirales</taxon>
        <taxon>Lachnospiraceae</taxon>
        <taxon>Lachnospiraceae incertae sedis</taxon>
        <taxon>Candidatus Choladousia</taxon>
    </lineage>
</organism>
<evidence type="ECO:0000259" key="7">
    <source>
        <dbReference type="Pfam" id="PF00122"/>
    </source>
</evidence>
<feature type="transmembrane region" description="Helical" evidence="6">
    <location>
        <begin position="678"/>
        <end position="702"/>
    </location>
</feature>
<dbReference type="SUPFAM" id="SSF81665">
    <property type="entry name" value="Calcium ATPase, transmembrane domain M"/>
    <property type="match status" value="1"/>
</dbReference>
<feature type="transmembrane region" description="Helical" evidence="6">
    <location>
        <begin position="132"/>
        <end position="150"/>
    </location>
</feature>
<dbReference type="GO" id="GO:0016020">
    <property type="term" value="C:membrane"/>
    <property type="evidence" value="ECO:0007669"/>
    <property type="project" value="UniProtKB-SubCell"/>
</dbReference>
<dbReference type="Proteomes" id="UP000886757">
    <property type="component" value="Unassembled WGS sequence"/>
</dbReference>
<proteinExistence type="predicted"/>
<dbReference type="InterPro" id="IPR001757">
    <property type="entry name" value="P_typ_ATPase"/>
</dbReference>
<evidence type="ECO:0000256" key="5">
    <source>
        <dbReference type="ARBA" id="ARBA00023136"/>
    </source>
</evidence>
<sequence>MRKQQENIQEELAVLEDAGEKEIHEKVESKALWETIKAFRKKFSKAKVIPEEYQIPEHVTPLKRCKPDISTGLTEEQVQERISYGAVNAPVESPSKSTKEIVYSNVFTYFNLIFFIIAVLLCLVGSFRDLTFLPIVLANTFIGIIQELRAKKVLDDLSILNAPKSSVIRDGQEKTIPAEELVLDDVIVFRAGNQIPADAVVEEGEVLVNESLITGEADQISKKKGSSLLSGSFIVSGECRARVEQVGKDSYVSSLTLEAKAMNDEELSEMIRSLDRLVKIVGIVIIPIGIVLFSQQYFIGGSSIRDSVTATVAAVIGMIPEGLYLLASVALVVSVMRLAMQKVLVHNMKCIETLARVDVLCVDKTGTITDNTMTVKKLLPLRKAVGTDGEKNEDETQGEEGVFSQEEQNEVELAVGDFAAAMATDNITMKAIKEYFRKRSGKRPDQIFPFTSENKYSGAAFDEGQYVLGAPEFILRSQYQEYAPGIESWSRQGYRVLVFARYKGILDGKPLTEPVEPMGMILLANPVRANAKETFHYFAQQGVEIKVISGDNPVTVSQVAAEAGIANAELYVDASSLADEEELEKAAGSYTVFGRVKPEQKRQLISALKKAGHTVAMTGDGVNDILALKDADCSIAMASGSDAAAQAAQIVLLESDFSKMPSVVAEGRRVVNNIERTASLFLVKNIFSLFLSIFSIILMVNYPLEPSQISLISMFTIGIPAFFMSLERNTDRIRGHFLSNVLFKALPGGLTDFLTVSALYLFCMEFNVSENDVSTSCTILLAIVGLMILYQIASPMTRAHWLLWIAMAAGLVYCMIFVSSIFAISSISKKCLMLLVMFAIITEPTFRYLSLWIKKLSELYRTHRKKQKEAV</sequence>
<dbReference type="Gene3D" id="3.40.50.1000">
    <property type="entry name" value="HAD superfamily/HAD-like"/>
    <property type="match status" value="1"/>
</dbReference>
<keyword evidence="5 6" id="KW-0472">Membrane</keyword>
<reference evidence="8" key="1">
    <citation type="submission" date="2020-10" db="EMBL/GenBank/DDBJ databases">
        <authorList>
            <person name="Gilroy R."/>
        </authorList>
    </citation>
    <scope>NUCLEOTIDE SEQUENCE</scope>
    <source>
        <strain evidence="8">ChiSjej4B22-8148</strain>
    </source>
</reference>
<dbReference type="Gene3D" id="2.70.150.10">
    <property type="entry name" value="Calcium-transporting ATPase, cytoplasmic transduction domain A"/>
    <property type="match status" value="1"/>
</dbReference>
<dbReference type="PROSITE" id="PS00154">
    <property type="entry name" value="ATPASE_E1_E2"/>
    <property type="match status" value="1"/>
</dbReference>
<feature type="transmembrane region" description="Helical" evidence="6">
    <location>
        <begin position="773"/>
        <end position="790"/>
    </location>
</feature>
<feature type="transmembrane region" description="Helical" evidence="6">
    <location>
        <begin position="832"/>
        <end position="853"/>
    </location>
</feature>
<dbReference type="SUPFAM" id="SSF81660">
    <property type="entry name" value="Metal cation-transporting ATPase, ATP-binding domain N"/>
    <property type="match status" value="1"/>
</dbReference>
<feature type="transmembrane region" description="Helical" evidence="6">
    <location>
        <begin position="311"/>
        <end position="339"/>
    </location>
</feature>
<dbReference type="InterPro" id="IPR008250">
    <property type="entry name" value="ATPase_P-typ_transduc_dom_A_sf"/>
</dbReference>
<dbReference type="InterPro" id="IPR023214">
    <property type="entry name" value="HAD_sf"/>
</dbReference>